<dbReference type="GeneTree" id="ENSGT00390000017748"/>
<name>A0A670XU31_PSETE</name>
<dbReference type="AlphaFoldDB" id="A0A670XU31"/>
<evidence type="ECO:0000256" key="1">
    <source>
        <dbReference type="SAM" id="Phobius"/>
    </source>
</evidence>
<organism evidence="2 3">
    <name type="scientific">Pseudonaja textilis</name>
    <name type="common">Eastern brown snake</name>
    <dbReference type="NCBI Taxonomy" id="8673"/>
    <lineage>
        <taxon>Eukaryota</taxon>
        <taxon>Metazoa</taxon>
        <taxon>Chordata</taxon>
        <taxon>Craniata</taxon>
        <taxon>Vertebrata</taxon>
        <taxon>Euteleostomi</taxon>
        <taxon>Lepidosauria</taxon>
        <taxon>Squamata</taxon>
        <taxon>Bifurcata</taxon>
        <taxon>Unidentata</taxon>
        <taxon>Episquamata</taxon>
        <taxon>Toxicofera</taxon>
        <taxon>Serpentes</taxon>
        <taxon>Colubroidea</taxon>
        <taxon>Elapidae</taxon>
        <taxon>Hydrophiinae</taxon>
        <taxon>Pseudonaja</taxon>
    </lineage>
</organism>
<protein>
    <submittedName>
        <fullName evidence="2">Nuclear receptor 2C2 associated protein</fullName>
    </submittedName>
</protein>
<dbReference type="Proteomes" id="UP000472273">
    <property type="component" value="Unplaced"/>
</dbReference>
<dbReference type="Ensembl" id="ENSPTXT00000003170.1">
    <property type="protein sequence ID" value="ENSPTXP00000003081.1"/>
    <property type="gene ID" value="ENSPTXG00000002344.1"/>
</dbReference>
<keyword evidence="1" id="KW-0472">Membrane</keyword>
<keyword evidence="1" id="KW-1133">Transmembrane helix</keyword>
<dbReference type="Gene3D" id="2.60.120.260">
    <property type="entry name" value="Galactose-binding domain-like"/>
    <property type="match status" value="1"/>
</dbReference>
<reference evidence="2" key="1">
    <citation type="submission" date="2025-08" db="UniProtKB">
        <authorList>
            <consortium name="Ensembl"/>
        </authorList>
    </citation>
    <scope>IDENTIFICATION</scope>
</reference>
<gene>
    <name evidence="2" type="primary">NR2C2AP</name>
</gene>
<reference evidence="2" key="2">
    <citation type="submission" date="2025-09" db="UniProtKB">
        <authorList>
            <consortium name="Ensembl"/>
        </authorList>
    </citation>
    <scope>IDENTIFICATION</scope>
</reference>
<dbReference type="InterPro" id="IPR008979">
    <property type="entry name" value="Galactose-bd-like_sf"/>
</dbReference>
<feature type="transmembrane region" description="Helical" evidence="1">
    <location>
        <begin position="70"/>
        <end position="91"/>
    </location>
</feature>
<evidence type="ECO:0000313" key="2">
    <source>
        <dbReference type="Ensembl" id="ENSPTXP00000003081.1"/>
    </source>
</evidence>
<accession>A0A670XU31</accession>
<dbReference type="SUPFAM" id="SSF49785">
    <property type="entry name" value="Galactose-binding domain-like"/>
    <property type="match status" value="1"/>
</dbReference>
<keyword evidence="3" id="KW-1185">Reference proteome</keyword>
<dbReference type="OMA" id="DVFTHEL"/>
<keyword evidence="1" id="KW-0812">Transmembrane</keyword>
<dbReference type="GO" id="GO:0005654">
    <property type="term" value="C:nucleoplasm"/>
    <property type="evidence" value="ECO:0007669"/>
    <property type="project" value="Ensembl"/>
</dbReference>
<evidence type="ECO:0000313" key="3">
    <source>
        <dbReference type="Proteomes" id="UP000472273"/>
    </source>
</evidence>
<proteinExistence type="predicted"/>
<sequence length="150" mass="17097">CTLALTCQVSSVLNREVKQFGKKYMFDRNEETSWNSDQGAIQWLTMEFPQTVQASQIQIQFQGGFASQKLILQGAALSTVLCYYFGGFYFYSISIRHLLFLNSCFFYSFPFKAEPLDKLKITFQNSSDFFGRIIVYHLDILGICEAGGLA</sequence>